<evidence type="ECO:0000313" key="14">
    <source>
        <dbReference type="Proteomes" id="UP001318860"/>
    </source>
</evidence>
<reference evidence="13 14" key="1">
    <citation type="journal article" date="2021" name="Comput. Struct. Biotechnol. J.">
        <title>De novo genome assembly of the potent medicinal plant Rehmannia glutinosa using nanopore technology.</title>
        <authorList>
            <person name="Ma L."/>
            <person name="Dong C."/>
            <person name="Song C."/>
            <person name="Wang X."/>
            <person name="Zheng X."/>
            <person name="Niu Y."/>
            <person name="Chen S."/>
            <person name="Feng W."/>
        </authorList>
    </citation>
    <scope>NUCLEOTIDE SEQUENCE [LARGE SCALE GENOMIC DNA]</scope>
    <source>
        <strain evidence="13">DH-2019</strain>
    </source>
</reference>
<dbReference type="Gene3D" id="3.30.40.10">
    <property type="entry name" value="Zinc/RING finger domain, C3HC4 (zinc finger)"/>
    <property type="match status" value="1"/>
</dbReference>
<evidence type="ECO:0000256" key="11">
    <source>
        <dbReference type="SAM" id="Phobius"/>
    </source>
</evidence>
<dbReference type="SMART" id="SM00184">
    <property type="entry name" value="RING"/>
    <property type="match status" value="1"/>
</dbReference>
<comment type="caution">
    <text evidence="13">The sequence shown here is derived from an EMBL/GenBank/DDBJ whole genome shotgun (WGS) entry which is preliminary data.</text>
</comment>
<dbReference type="Pfam" id="PF13639">
    <property type="entry name" value="zf-RING_2"/>
    <property type="match status" value="1"/>
</dbReference>
<evidence type="ECO:0000256" key="2">
    <source>
        <dbReference type="ARBA" id="ARBA00022692"/>
    </source>
</evidence>
<dbReference type="Proteomes" id="UP001318860">
    <property type="component" value="Unassembled WGS sequence"/>
</dbReference>
<keyword evidence="4 9" id="KW-0863">Zinc-finger</keyword>
<proteinExistence type="inferred from homology"/>
<dbReference type="InterPro" id="IPR001841">
    <property type="entry name" value="Znf_RING"/>
</dbReference>
<dbReference type="EMBL" id="JABTTQ020000004">
    <property type="protein sequence ID" value="KAK6158966.1"/>
    <property type="molecule type" value="Genomic_DNA"/>
</dbReference>
<keyword evidence="2 11" id="KW-0812">Transmembrane</keyword>
<sequence>MNVEAQTLSDSTQGIPSPDTITNFQPSLAVVIGMLAIMFSLTFILLLYAKFCHRASSVHNTTHRIQDGLVRTTSLASGVDKTVVESLPFFRFSSLKGSKDGLECSVCLAKFEEIEILRLLPKCKHAFHIDCIDQWLEKHSTCPLCRRKVSADDLSSCSSSLRFLWNQSESNLELYVEREENNNFHHGSSRFSIGSSFRKMERAKKEEELPIQESMDCDEHNNYLHKFNHKIFVSHDVVLKNRWSNVSSSDLMFLNSELLNDVSSARFEQKSLGIRDQNDEILLMNIKQEMERKRVFEREINKQNDKNSYSKQQNHGFKSKALNSSDKRSMSEIIVHPRFIELRNKDSSSLAETDVKVERMRKLWLPIATKTAHWFANRETTHPQSQEFNL</sequence>
<evidence type="ECO:0000256" key="1">
    <source>
        <dbReference type="ARBA" id="ARBA00004370"/>
    </source>
</evidence>
<evidence type="ECO:0000256" key="3">
    <source>
        <dbReference type="ARBA" id="ARBA00022723"/>
    </source>
</evidence>
<dbReference type="SUPFAM" id="SSF57850">
    <property type="entry name" value="RING/U-box"/>
    <property type="match status" value="1"/>
</dbReference>
<feature type="transmembrane region" description="Helical" evidence="11">
    <location>
        <begin position="28"/>
        <end position="49"/>
    </location>
</feature>
<evidence type="ECO:0000256" key="8">
    <source>
        <dbReference type="ARBA" id="ARBA00024209"/>
    </source>
</evidence>
<evidence type="ECO:0000256" key="5">
    <source>
        <dbReference type="ARBA" id="ARBA00022833"/>
    </source>
</evidence>
<keyword evidence="6 11" id="KW-1133">Transmembrane helix</keyword>
<organism evidence="13 14">
    <name type="scientific">Rehmannia glutinosa</name>
    <name type="common">Chinese foxglove</name>
    <dbReference type="NCBI Taxonomy" id="99300"/>
    <lineage>
        <taxon>Eukaryota</taxon>
        <taxon>Viridiplantae</taxon>
        <taxon>Streptophyta</taxon>
        <taxon>Embryophyta</taxon>
        <taxon>Tracheophyta</taxon>
        <taxon>Spermatophyta</taxon>
        <taxon>Magnoliopsida</taxon>
        <taxon>eudicotyledons</taxon>
        <taxon>Gunneridae</taxon>
        <taxon>Pentapetalae</taxon>
        <taxon>asterids</taxon>
        <taxon>lamiids</taxon>
        <taxon>Lamiales</taxon>
        <taxon>Orobanchaceae</taxon>
        <taxon>Rehmannieae</taxon>
        <taxon>Rehmannia</taxon>
    </lineage>
</organism>
<dbReference type="PANTHER" id="PTHR46539:SF1">
    <property type="entry name" value="E3 UBIQUITIN-PROTEIN LIGASE ATL42"/>
    <property type="match status" value="1"/>
</dbReference>
<dbReference type="CDD" id="cd16461">
    <property type="entry name" value="RING-H2_EL5-like"/>
    <property type="match status" value="1"/>
</dbReference>
<dbReference type="InterPro" id="IPR013083">
    <property type="entry name" value="Znf_RING/FYVE/PHD"/>
</dbReference>
<protein>
    <recommendedName>
        <fullName evidence="12">RING-type domain-containing protein</fullName>
    </recommendedName>
</protein>
<comment type="similarity">
    <text evidence="8">Belongs to the RING-type zinc finger family. ATL subfamily.</text>
</comment>
<accession>A0ABR0XII7</accession>
<feature type="compositionally biased region" description="Polar residues" evidence="10">
    <location>
        <begin position="306"/>
        <end position="324"/>
    </location>
</feature>
<evidence type="ECO:0000256" key="7">
    <source>
        <dbReference type="ARBA" id="ARBA00023136"/>
    </source>
</evidence>
<dbReference type="PANTHER" id="PTHR46539">
    <property type="entry name" value="E3 UBIQUITIN-PROTEIN LIGASE ATL42"/>
    <property type="match status" value="1"/>
</dbReference>
<evidence type="ECO:0000256" key="10">
    <source>
        <dbReference type="SAM" id="MobiDB-lite"/>
    </source>
</evidence>
<evidence type="ECO:0000256" key="6">
    <source>
        <dbReference type="ARBA" id="ARBA00022989"/>
    </source>
</evidence>
<evidence type="ECO:0000313" key="13">
    <source>
        <dbReference type="EMBL" id="KAK6158966.1"/>
    </source>
</evidence>
<comment type="subcellular location">
    <subcellularLocation>
        <location evidence="1">Membrane</location>
    </subcellularLocation>
</comment>
<dbReference type="PROSITE" id="PS50089">
    <property type="entry name" value="ZF_RING_2"/>
    <property type="match status" value="1"/>
</dbReference>
<feature type="domain" description="RING-type" evidence="12">
    <location>
        <begin position="104"/>
        <end position="146"/>
    </location>
</feature>
<evidence type="ECO:0000256" key="4">
    <source>
        <dbReference type="ARBA" id="ARBA00022771"/>
    </source>
</evidence>
<evidence type="ECO:0000256" key="9">
    <source>
        <dbReference type="PROSITE-ProRule" id="PRU00175"/>
    </source>
</evidence>
<gene>
    <name evidence="13" type="ORF">DH2020_006280</name>
</gene>
<evidence type="ECO:0000259" key="12">
    <source>
        <dbReference type="PROSITE" id="PS50089"/>
    </source>
</evidence>
<keyword evidence="7 11" id="KW-0472">Membrane</keyword>
<keyword evidence="3" id="KW-0479">Metal-binding</keyword>
<keyword evidence="14" id="KW-1185">Reference proteome</keyword>
<name>A0ABR0XII7_REHGL</name>
<keyword evidence="5" id="KW-0862">Zinc</keyword>
<feature type="region of interest" description="Disordered" evidence="10">
    <location>
        <begin position="300"/>
        <end position="324"/>
    </location>
</feature>